<proteinExistence type="predicted"/>
<accession>A0AC60QVF3</accession>
<evidence type="ECO:0000313" key="1">
    <source>
        <dbReference type="EMBL" id="KAG0443656.1"/>
    </source>
</evidence>
<gene>
    <name evidence="1" type="ORF">HPB47_014674</name>
</gene>
<dbReference type="EMBL" id="JABSTQ010003070">
    <property type="protein sequence ID" value="KAG0443656.1"/>
    <property type="molecule type" value="Genomic_DNA"/>
</dbReference>
<sequence>MSRRFDEHQPGLNSSSSGSVFPGRNHSSGSLVGRPRRHAGCRGVQFSVTLDFQPRIAPGRLSQLGHNHSPSPVHHSMGGGGGGGSLMVARDTARGPRCPGGRRQANVDTVYCEVRGGRAPQASGELMNLSEDDP</sequence>
<name>A0AC60QVF3_IXOPE</name>
<keyword evidence="2" id="KW-1185">Reference proteome</keyword>
<organism evidence="1 2">
    <name type="scientific">Ixodes persulcatus</name>
    <name type="common">Taiga tick</name>
    <dbReference type="NCBI Taxonomy" id="34615"/>
    <lineage>
        <taxon>Eukaryota</taxon>
        <taxon>Metazoa</taxon>
        <taxon>Ecdysozoa</taxon>
        <taxon>Arthropoda</taxon>
        <taxon>Chelicerata</taxon>
        <taxon>Arachnida</taxon>
        <taxon>Acari</taxon>
        <taxon>Parasitiformes</taxon>
        <taxon>Ixodida</taxon>
        <taxon>Ixodoidea</taxon>
        <taxon>Ixodidae</taxon>
        <taxon>Ixodinae</taxon>
        <taxon>Ixodes</taxon>
    </lineage>
</organism>
<evidence type="ECO:0000313" key="2">
    <source>
        <dbReference type="Proteomes" id="UP000805193"/>
    </source>
</evidence>
<protein>
    <submittedName>
        <fullName evidence="1">Uncharacterized protein</fullName>
    </submittedName>
</protein>
<dbReference type="Proteomes" id="UP000805193">
    <property type="component" value="Unassembled WGS sequence"/>
</dbReference>
<reference evidence="1 2" key="1">
    <citation type="journal article" date="2020" name="Cell">
        <title>Large-Scale Comparative Analyses of Tick Genomes Elucidate Their Genetic Diversity and Vector Capacities.</title>
        <authorList>
            <consortium name="Tick Genome and Microbiome Consortium (TIGMIC)"/>
            <person name="Jia N."/>
            <person name="Wang J."/>
            <person name="Shi W."/>
            <person name="Du L."/>
            <person name="Sun Y."/>
            <person name="Zhan W."/>
            <person name="Jiang J.F."/>
            <person name="Wang Q."/>
            <person name="Zhang B."/>
            <person name="Ji P."/>
            <person name="Bell-Sakyi L."/>
            <person name="Cui X.M."/>
            <person name="Yuan T.T."/>
            <person name="Jiang B.G."/>
            <person name="Yang W.F."/>
            <person name="Lam T.T."/>
            <person name="Chang Q.C."/>
            <person name="Ding S.J."/>
            <person name="Wang X.J."/>
            <person name="Zhu J.G."/>
            <person name="Ruan X.D."/>
            <person name="Zhao L."/>
            <person name="Wei J.T."/>
            <person name="Ye R.Z."/>
            <person name="Que T.C."/>
            <person name="Du C.H."/>
            <person name="Zhou Y.H."/>
            <person name="Cheng J.X."/>
            <person name="Dai P.F."/>
            <person name="Guo W.B."/>
            <person name="Han X.H."/>
            <person name="Huang E.J."/>
            <person name="Li L.F."/>
            <person name="Wei W."/>
            <person name="Gao Y.C."/>
            <person name="Liu J.Z."/>
            <person name="Shao H.Z."/>
            <person name="Wang X."/>
            <person name="Wang C.C."/>
            <person name="Yang T.C."/>
            <person name="Huo Q.B."/>
            <person name="Li W."/>
            <person name="Chen H.Y."/>
            <person name="Chen S.E."/>
            <person name="Zhou L.G."/>
            <person name="Ni X.B."/>
            <person name="Tian J.H."/>
            <person name="Sheng Y."/>
            <person name="Liu T."/>
            <person name="Pan Y.S."/>
            <person name="Xia L.Y."/>
            <person name="Li J."/>
            <person name="Zhao F."/>
            <person name="Cao W.C."/>
        </authorList>
    </citation>
    <scope>NUCLEOTIDE SEQUENCE [LARGE SCALE GENOMIC DNA]</scope>
    <source>
        <strain evidence="1">Iper-2018</strain>
    </source>
</reference>
<comment type="caution">
    <text evidence="1">The sequence shown here is derived from an EMBL/GenBank/DDBJ whole genome shotgun (WGS) entry which is preliminary data.</text>
</comment>